<accession>A0A016SX39</accession>
<reference evidence="2" key="1">
    <citation type="journal article" date="2015" name="Nat. Genet.">
        <title>The genome and transcriptome of the zoonotic hookworm Ancylostoma ceylanicum identify infection-specific gene families.</title>
        <authorList>
            <person name="Schwarz E.M."/>
            <person name="Hu Y."/>
            <person name="Antoshechkin I."/>
            <person name="Miller M.M."/>
            <person name="Sternberg P.W."/>
            <person name="Aroian R.V."/>
        </authorList>
    </citation>
    <scope>NUCLEOTIDE SEQUENCE</scope>
    <source>
        <strain evidence="2">HY135</strain>
    </source>
</reference>
<proteinExistence type="predicted"/>
<evidence type="ECO:0000313" key="1">
    <source>
        <dbReference type="EMBL" id="EYB94946.1"/>
    </source>
</evidence>
<sequence>MSDCLVAFEEHNVSLSTYSRSNIRISNVSNTSFDQHTSEYVHGKITFQTFYSYLSCRTETNRLAEVKSTNLCPRNSSTPGGG</sequence>
<dbReference type="AlphaFoldDB" id="A0A016SX39"/>
<comment type="caution">
    <text evidence="1">The sequence shown here is derived from an EMBL/GenBank/DDBJ whole genome shotgun (WGS) entry which is preliminary data.</text>
</comment>
<organism evidence="1 2">
    <name type="scientific">Ancylostoma ceylanicum</name>
    <dbReference type="NCBI Taxonomy" id="53326"/>
    <lineage>
        <taxon>Eukaryota</taxon>
        <taxon>Metazoa</taxon>
        <taxon>Ecdysozoa</taxon>
        <taxon>Nematoda</taxon>
        <taxon>Chromadorea</taxon>
        <taxon>Rhabditida</taxon>
        <taxon>Rhabditina</taxon>
        <taxon>Rhabditomorpha</taxon>
        <taxon>Strongyloidea</taxon>
        <taxon>Ancylostomatidae</taxon>
        <taxon>Ancylostomatinae</taxon>
        <taxon>Ancylostoma</taxon>
    </lineage>
</organism>
<name>A0A016SX39_9BILA</name>
<dbReference type="EMBL" id="JARK01001501">
    <property type="protein sequence ID" value="EYB94946.1"/>
    <property type="molecule type" value="Genomic_DNA"/>
</dbReference>
<gene>
    <name evidence="1" type="primary">Acey_s0165.g25</name>
    <name evidence="1" type="ORF">Y032_0165g25</name>
</gene>
<evidence type="ECO:0000313" key="2">
    <source>
        <dbReference type="Proteomes" id="UP000024635"/>
    </source>
</evidence>
<protein>
    <submittedName>
        <fullName evidence="1">Uncharacterized protein</fullName>
    </submittedName>
</protein>
<dbReference type="Proteomes" id="UP000024635">
    <property type="component" value="Unassembled WGS sequence"/>
</dbReference>
<keyword evidence="2" id="KW-1185">Reference proteome</keyword>